<dbReference type="Pfam" id="PF04230">
    <property type="entry name" value="PS_pyruv_trans"/>
    <property type="match status" value="1"/>
</dbReference>
<dbReference type="GO" id="GO:0016740">
    <property type="term" value="F:transferase activity"/>
    <property type="evidence" value="ECO:0007669"/>
    <property type="project" value="UniProtKB-KW"/>
</dbReference>
<dbReference type="RefSeq" id="WP_028311935.1">
    <property type="nucleotide sequence ID" value="NZ_AXWS01000014.1"/>
</dbReference>
<sequence>MKLYLAGQNNFGNRGCEALVRSTTWMLRQRMGNDVKVVCPSFRPDLDGPQWPDAKANGIEFTQAPVLPDGLVWWWRAGKILPFLRNSKPPLFDTDANSRARVAESDAVIMTGGDVISLDYGLVSLYEWSGFIENAARQGKKTVLWAASVGPFKANAAVEKIMVDHLNAYDAITVRETETLAYLRGIGVNKSVLVADPAFNLQPQAVDFEKYLPPGDQPVLGLNVSPLIRKFRPTPEAVESLDADVVRFIEKLVDEGKYRVLLVPHVDPLDGVAENSDSHYMRGLKARLGDKANKVGMLPPTFNASQLKHVISKLAGFIGARTHATIAAMSMGVPCISIAYSVKAKGLNKDLFGNTRYVLETPKVSLATLCDAVALLEQDDAVIRACLADRIPVWRKNAFGSIDALQQVLAVTA</sequence>
<keyword evidence="3" id="KW-0808">Transferase</keyword>
<dbReference type="Proteomes" id="UP000675920">
    <property type="component" value="Unplaced"/>
</dbReference>
<evidence type="ECO:0000313" key="2">
    <source>
        <dbReference type="Proteomes" id="UP000675920"/>
    </source>
</evidence>
<protein>
    <submittedName>
        <fullName evidence="3">Polysaccharide pyruvyl transferase family protein</fullName>
        <ecNumber evidence="3">2.4.-.-</ecNumber>
    </submittedName>
</protein>
<dbReference type="InterPro" id="IPR007345">
    <property type="entry name" value="Polysacch_pyruvyl_Trfase"/>
</dbReference>
<reference evidence="3" key="1">
    <citation type="journal article" date="2000" name="EMBO J.">
        <title>Bacterial SLH domain proteins are non-covalently anchored to the cell surface via a conserved mechanism involving wall polysaccharide pyruvylation.</title>
        <authorList>
            <person name="Mesnage S."/>
            <person name="Fontaine T."/>
            <person name="Mignot T."/>
            <person name="Delepierre M."/>
            <person name="Mock M."/>
            <person name="Fouet A."/>
        </authorList>
    </citation>
    <scope>NUCLEOTIDE SEQUENCE</scope>
</reference>
<dbReference type="OrthoDB" id="1814359at2"/>
<reference evidence="3" key="2">
    <citation type="journal article" date="2003" name="J. Mol. Biol.">
        <title>An evolving hierarchical family classification for glycosyltransferases.</title>
        <authorList>
            <person name="Coutinho P.M."/>
            <person name="Deleury E."/>
            <person name="Davies G.J."/>
            <person name="Henrissat B."/>
        </authorList>
    </citation>
    <scope>NUCLEOTIDE SEQUENCE</scope>
</reference>
<organism evidence="2 3">
    <name type="scientific">Derxia gummosa DSM 723</name>
    <dbReference type="NCBI Taxonomy" id="1121388"/>
    <lineage>
        <taxon>Bacteria</taxon>
        <taxon>Pseudomonadati</taxon>
        <taxon>Pseudomonadota</taxon>
        <taxon>Betaproteobacteria</taxon>
        <taxon>Burkholderiales</taxon>
        <taxon>Alcaligenaceae</taxon>
        <taxon>Derxia</taxon>
    </lineage>
</organism>
<reference evidence="3" key="4">
    <citation type="submission" date="2025-08" db="UniProtKB">
        <authorList>
            <consortium name="RefSeq"/>
        </authorList>
    </citation>
    <scope>IDENTIFICATION</scope>
</reference>
<evidence type="ECO:0000259" key="1">
    <source>
        <dbReference type="Pfam" id="PF04230"/>
    </source>
</evidence>
<evidence type="ECO:0000313" key="3">
    <source>
        <dbReference type="RefSeq" id="WP_028311935.1"/>
    </source>
</evidence>
<dbReference type="EC" id="2.4.-.-" evidence="3"/>
<keyword evidence="2" id="KW-1185">Reference proteome</keyword>
<dbReference type="PANTHER" id="PTHR36836">
    <property type="entry name" value="COLANIC ACID BIOSYNTHESIS PROTEIN WCAK"/>
    <property type="match status" value="1"/>
</dbReference>
<name>A0A8B6X4Y1_9BURK</name>
<dbReference type="PANTHER" id="PTHR36836:SF1">
    <property type="entry name" value="COLANIC ACID BIOSYNTHESIS PROTEIN WCAK"/>
    <property type="match status" value="1"/>
</dbReference>
<dbReference type="AlphaFoldDB" id="A0A8B6X4Y1"/>
<feature type="domain" description="Polysaccharide pyruvyl transferase" evidence="1">
    <location>
        <begin position="33"/>
        <end position="341"/>
    </location>
</feature>
<accession>A0A8B6X4Y1</accession>
<reference evidence="3" key="3">
    <citation type="journal article" date="2006" name="Glycobiology">
        <title>Structures and mechanisms of glycosyltransferases.</title>
        <authorList>
            <person name="Breton C."/>
            <person name="Snajdrova L."/>
            <person name="Jeanneau C."/>
            <person name="Koca J."/>
            <person name="Imberty A."/>
        </authorList>
    </citation>
    <scope>NUCLEOTIDE SEQUENCE</scope>
</reference>
<proteinExistence type="predicted"/>